<evidence type="ECO:0000256" key="5">
    <source>
        <dbReference type="ARBA" id="ARBA00022989"/>
    </source>
</evidence>
<evidence type="ECO:0000256" key="3">
    <source>
        <dbReference type="ARBA" id="ARBA00022692"/>
    </source>
</evidence>
<dbReference type="Pfam" id="PF13839">
    <property type="entry name" value="PC-Esterase"/>
    <property type="match status" value="1"/>
</dbReference>
<comment type="subcellular location">
    <subcellularLocation>
        <location evidence="1">Membrane</location>
        <topology evidence="1">Single-pass membrane protein</topology>
    </subcellularLocation>
</comment>
<accession>A0AAV1QZ45</accession>
<dbReference type="GO" id="GO:0005794">
    <property type="term" value="C:Golgi apparatus"/>
    <property type="evidence" value="ECO:0007669"/>
    <property type="project" value="TreeGrafter"/>
</dbReference>
<gene>
    <name evidence="9" type="ORF">DCAF_LOCUS4093</name>
</gene>
<dbReference type="GO" id="GO:0016020">
    <property type="term" value="C:membrane"/>
    <property type="evidence" value="ECO:0007669"/>
    <property type="project" value="UniProtKB-SubCell"/>
</dbReference>
<comment type="similarity">
    <text evidence="2">Belongs to the PC-esterase family. TBL subfamily.</text>
</comment>
<keyword evidence="10" id="KW-1185">Reference proteome</keyword>
<evidence type="ECO:0000256" key="1">
    <source>
        <dbReference type="ARBA" id="ARBA00004167"/>
    </source>
</evidence>
<dbReference type="PANTHER" id="PTHR32285">
    <property type="entry name" value="PROTEIN TRICHOME BIREFRINGENCE-LIKE 9-RELATED"/>
    <property type="match status" value="1"/>
</dbReference>
<keyword evidence="6" id="KW-0472">Membrane</keyword>
<name>A0AAV1QZ45_9ROSI</name>
<evidence type="ECO:0008006" key="11">
    <source>
        <dbReference type="Google" id="ProtNLM"/>
    </source>
</evidence>
<dbReference type="Proteomes" id="UP001314170">
    <property type="component" value="Unassembled WGS sequence"/>
</dbReference>
<comment type="caution">
    <text evidence="9">The sequence shown here is derived from an EMBL/GenBank/DDBJ whole genome shotgun (WGS) entry which is preliminary data.</text>
</comment>
<proteinExistence type="inferred from homology"/>
<keyword evidence="4" id="KW-0735">Signal-anchor</keyword>
<protein>
    <recommendedName>
        <fullName evidence="11">Trichome birefringence-like N-terminal domain-containing protein</fullName>
    </recommendedName>
</protein>
<evidence type="ECO:0000259" key="7">
    <source>
        <dbReference type="Pfam" id="PF13839"/>
    </source>
</evidence>
<keyword evidence="5" id="KW-1133">Transmembrane helix</keyword>
<dbReference type="Pfam" id="PF14416">
    <property type="entry name" value="PMR5N"/>
    <property type="match status" value="1"/>
</dbReference>
<dbReference type="InterPro" id="IPR029962">
    <property type="entry name" value="TBL"/>
</dbReference>
<dbReference type="EMBL" id="CAWUPB010000851">
    <property type="protein sequence ID" value="CAK7326393.1"/>
    <property type="molecule type" value="Genomic_DNA"/>
</dbReference>
<evidence type="ECO:0000256" key="4">
    <source>
        <dbReference type="ARBA" id="ARBA00022968"/>
    </source>
</evidence>
<evidence type="ECO:0000313" key="9">
    <source>
        <dbReference type="EMBL" id="CAK7326393.1"/>
    </source>
</evidence>
<keyword evidence="3" id="KW-0812">Transmembrane</keyword>
<dbReference type="AlphaFoldDB" id="A0AAV1QZ45"/>
<evidence type="ECO:0000259" key="8">
    <source>
        <dbReference type="Pfam" id="PF14416"/>
    </source>
</evidence>
<dbReference type="InterPro" id="IPR026057">
    <property type="entry name" value="TBL_C"/>
</dbReference>
<dbReference type="InterPro" id="IPR025846">
    <property type="entry name" value="TBL_N"/>
</dbReference>
<evidence type="ECO:0000313" key="10">
    <source>
        <dbReference type="Proteomes" id="UP001314170"/>
    </source>
</evidence>
<dbReference type="PANTHER" id="PTHR32285:SF241">
    <property type="entry name" value="PROTEIN TRICHOME BIREFRINGENCE-LIKE 4"/>
    <property type="match status" value="1"/>
</dbReference>
<evidence type="ECO:0000256" key="6">
    <source>
        <dbReference type="ARBA" id="ARBA00023136"/>
    </source>
</evidence>
<feature type="domain" description="Trichome birefringence-like N-terminal" evidence="8">
    <location>
        <begin position="23"/>
        <end position="75"/>
    </location>
</feature>
<reference evidence="9 10" key="1">
    <citation type="submission" date="2024-01" db="EMBL/GenBank/DDBJ databases">
        <authorList>
            <person name="Waweru B."/>
        </authorList>
    </citation>
    <scope>NUCLEOTIDE SEQUENCE [LARGE SCALE GENOMIC DNA]</scope>
</reference>
<dbReference type="GO" id="GO:0016413">
    <property type="term" value="F:O-acetyltransferase activity"/>
    <property type="evidence" value="ECO:0007669"/>
    <property type="project" value="InterPro"/>
</dbReference>
<evidence type="ECO:0000256" key="2">
    <source>
        <dbReference type="ARBA" id="ARBA00007727"/>
    </source>
</evidence>
<organism evidence="9 10">
    <name type="scientific">Dovyalis caffra</name>
    <dbReference type="NCBI Taxonomy" id="77055"/>
    <lineage>
        <taxon>Eukaryota</taxon>
        <taxon>Viridiplantae</taxon>
        <taxon>Streptophyta</taxon>
        <taxon>Embryophyta</taxon>
        <taxon>Tracheophyta</taxon>
        <taxon>Spermatophyta</taxon>
        <taxon>Magnoliopsida</taxon>
        <taxon>eudicotyledons</taxon>
        <taxon>Gunneridae</taxon>
        <taxon>Pentapetalae</taxon>
        <taxon>rosids</taxon>
        <taxon>fabids</taxon>
        <taxon>Malpighiales</taxon>
        <taxon>Salicaceae</taxon>
        <taxon>Flacourtieae</taxon>
        <taxon>Dovyalis</taxon>
    </lineage>
</organism>
<sequence length="371" mass="43908">MERTRRNSRKEEETDDVIAGLSSCDIFNGNWVVDDSDPIYQPGSCPYLDDAFNCFNNGRPDLDYLRYRWKPHGCHLPRFDGKKMLRMLRGKRVVFVGDSLNRNMWQSLVCALRESLENKSRIFEVEGRREFRTRGFYSFNFIDHNCSIDFVKSPFLVQEWRSSDRRGNRRETLRLDMIQTPSFKYHDADIIIFNTGHWWTHQKTYKGKSYFQEGRQVYNKLEVNEAYKKALWTWAKWVDSNINSSHTRVFFGGYSASHFRKGKWDSGGHCHEERQPITNDTQLKPYPLMMKILESVISEMKTPVSYLNITRMTGYRKDGHPSVYRQPDVHQRTPWLVQDCSHWCLPGVPDSWNELLYATFLLSHHDLSSNQ</sequence>
<feature type="domain" description="Trichome birefringence-like C-terminal" evidence="7">
    <location>
        <begin position="76"/>
        <end position="358"/>
    </location>
</feature>